<evidence type="ECO:0000256" key="1">
    <source>
        <dbReference type="ARBA" id="ARBA00004829"/>
    </source>
</evidence>
<dbReference type="Pfam" id="PF01593">
    <property type="entry name" value="Amino_oxidase"/>
    <property type="match status" value="1"/>
</dbReference>
<dbReference type="InterPro" id="IPR014105">
    <property type="entry name" value="Carotenoid/retinoid_OxRdtase"/>
</dbReference>
<dbReference type="PANTHER" id="PTHR43734:SF7">
    <property type="entry name" value="4,4'-DIAPONEUROSPORENE OXYGENASE"/>
    <property type="match status" value="1"/>
</dbReference>
<dbReference type="EMBL" id="QKZL01000005">
    <property type="protein sequence ID" value="PZX17051.1"/>
    <property type="molecule type" value="Genomic_DNA"/>
</dbReference>
<proteinExistence type="inferred from homology"/>
<dbReference type="SUPFAM" id="SSF51905">
    <property type="entry name" value="FAD/NAD(P)-binding domain"/>
    <property type="match status" value="1"/>
</dbReference>
<comment type="similarity">
    <text evidence="2 5">Belongs to the carotenoid/retinoid oxidoreductase family.</text>
</comment>
<dbReference type="RefSeq" id="WP_111536829.1">
    <property type="nucleotide sequence ID" value="NZ_QKZL01000005.1"/>
</dbReference>
<evidence type="ECO:0000313" key="8">
    <source>
        <dbReference type="Proteomes" id="UP000248916"/>
    </source>
</evidence>
<comment type="caution">
    <text evidence="7">The sequence shown here is derived from an EMBL/GenBank/DDBJ whole genome shotgun (WGS) entry which is preliminary data.</text>
</comment>
<dbReference type="GO" id="GO:0016117">
    <property type="term" value="P:carotenoid biosynthetic process"/>
    <property type="evidence" value="ECO:0007669"/>
    <property type="project" value="UniProtKB-KW"/>
</dbReference>
<evidence type="ECO:0000256" key="5">
    <source>
        <dbReference type="RuleBase" id="RU362075"/>
    </source>
</evidence>
<dbReference type="InterPro" id="IPR002937">
    <property type="entry name" value="Amino_oxidase"/>
</dbReference>
<evidence type="ECO:0000256" key="4">
    <source>
        <dbReference type="ARBA" id="ARBA00023002"/>
    </source>
</evidence>
<reference evidence="7 8" key="1">
    <citation type="submission" date="2018-06" db="EMBL/GenBank/DDBJ databases">
        <title>Genomic Encyclopedia of Archaeal and Bacterial Type Strains, Phase II (KMG-II): from individual species to whole genera.</title>
        <authorList>
            <person name="Goeker M."/>
        </authorList>
    </citation>
    <scope>NUCLEOTIDE SEQUENCE [LARGE SCALE GENOMIC DNA]</scope>
    <source>
        <strain evidence="7 8">DSM 22009</strain>
    </source>
</reference>
<keyword evidence="8" id="KW-1185">Reference proteome</keyword>
<feature type="domain" description="Amine oxidase" evidence="6">
    <location>
        <begin position="11"/>
        <end position="492"/>
    </location>
</feature>
<evidence type="ECO:0000256" key="3">
    <source>
        <dbReference type="ARBA" id="ARBA00022746"/>
    </source>
</evidence>
<evidence type="ECO:0000313" key="7">
    <source>
        <dbReference type="EMBL" id="PZX17051.1"/>
    </source>
</evidence>
<evidence type="ECO:0000259" key="6">
    <source>
        <dbReference type="Pfam" id="PF01593"/>
    </source>
</evidence>
<sequence>MSTTGIIGGGLGGLAAACTLAARGHDVTLLERNSWLGGKAAVLERDGFRFDMGPTILTMPRVLERIFAEAGRELSDYLDLRRLDPQWRCFYDDGSVLDLADDRETMRRTLQDFAPGDVQGYEDFLKVANRLSEVSDRFFFWKSVEDLRDTMNMKTSMSLATLSDVLSLRMHRTVADQVKRNVKDKRLAQMLEHFIQYVGSSPLASPAVLCGIAQMQVGEGVWYPMGGTRAVPRALTRLAEDLGVTFRTGIEVERIETEGGRATAVMAAGGERMAFDRIVSNMDSVRTYRELVGGTAWENFQKGRKREPACSGVVLYLGLDRAYEHLAHHNFVFSNNPEDEFREIYDEGQPAADPTAYIAAPARTEPGVAPEGGEALYILVHTPYLREGHDWSKMLPEYRRTILDKLKRTAGMEDIEERIVTEDVLTPQDINDRYKVLDGAIYGLVSHGKVNGAFKPGNRSRQVPGLYLAGGSAHPGPGMPMALMSGWIAADSLHQDATRNTAPRDVAAE</sequence>
<evidence type="ECO:0000256" key="2">
    <source>
        <dbReference type="ARBA" id="ARBA00006046"/>
    </source>
</evidence>
<dbReference type="Gene3D" id="3.50.50.60">
    <property type="entry name" value="FAD/NAD(P)-binding domain"/>
    <property type="match status" value="2"/>
</dbReference>
<organism evidence="7 8">
    <name type="scientific">Palleronia aestuarii</name>
    <dbReference type="NCBI Taxonomy" id="568105"/>
    <lineage>
        <taxon>Bacteria</taxon>
        <taxon>Pseudomonadati</taxon>
        <taxon>Pseudomonadota</taxon>
        <taxon>Alphaproteobacteria</taxon>
        <taxon>Rhodobacterales</taxon>
        <taxon>Roseobacteraceae</taxon>
        <taxon>Palleronia</taxon>
    </lineage>
</organism>
<gene>
    <name evidence="7" type="ORF">LX81_01682</name>
</gene>
<keyword evidence="3 5" id="KW-0125">Carotenoid biosynthesis</keyword>
<accession>A0A2W7N9Y7</accession>
<protein>
    <submittedName>
        <fullName evidence="7">Phytoene desaturase</fullName>
    </submittedName>
</protein>
<dbReference type="Proteomes" id="UP000248916">
    <property type="component" value="Unassembled WGS sequence"/>
</dbReference>
<keyword evidence="4 5" id="KW-0560">Oxidoreductase</keyword>
<dbReference type="NCBIfam" id="TIGR02734">
    <property type="entry name" value="crtI_fam"/>
    <property type="match status" value="1"/>
</dbReference>
<dbReference type="OrthoDB" id="9774675at2"/>
<dbReference type="InterPro" id="IPR036188">
    <property type="entry name" value="FAD/NAD-bd_sf"/>
</dbReference>
<comment type="pathway">
    <text evidence="1 5">Carotenoid biosynthesis.</text>
</comment>
<dbReference type="AlphaFoldDB" id="A0A2W7N9Y7"/>
<name>A0A2W7N9Y7_9RHOB</name>
<dbReference type="GO" id="GO:0016491">
    <property type="term" value="F:oxidoreductase activity"/>
    <property type="evidence" value="ECO:0007669"/>
    <property type="project" value="UniProtKB-KW"/>
</dbReference>
<dbReference type="PANTHER" id="PTHR43734">
    <property type="entry name" value="PHYTOENE DESATURASE"/>
    <property type="match status" value="1"/>
</dbReference>